<dbReference type="Gene3D" id="3.40.50.2300">
    <property type="match status" value="1"/>
</dbReference>
<dbReference type="Pfam" id="PF00196">
    <property type="entry name" value="GerE"/>
    <property type="match status" value="1"/>
</dbReference>
<dbReference type="PANTHER" id="PTHR43214">
    <property type="entry name" value="TWO-COMPONENT RESPONSE REGULATOR"/>
    <property type="match status" value="1"/>
</dbReference>
<dbReference type="PROSITE" id="PS50043">
    <property type="entry name" value="HTH_LUXR_2"/>
    <property type="match status" value="1"/>
</dbReference>
<dbReference type="CDD" id="cd06170">
    <property type="entry name" value="LuxR_C_like"/>
    <property type="match status" value="1"/>
</dbReference>
<dbReference type="GO" id="GO:0005737">
    <property type="term" value="C:cytoplasm"/>
    <property type="evidence" value="ECO:0007669"/>
    <property type="project" value="UniProtKB-SubCell"/>
</dbReference>
<organism evidence="7">
    <name type="scientific">Bacillus velezensis</name>
    <dbReference type="NCBI Taxonomy" id="492670"/>
    <lineage>
        <taxon>Bacteria</taxon>
        <taxon>Bacillati</taxon>
        <taxon>Bacillota</taxon>
        <taxon>Bacilli</taxon>
        <taxon>Bacillales</taxon>
        <taxon>Bacillaceae</taxon>
        <taxon>Bacillus</taxon>
        <taxon>Bacillus amyloliquefaciens group</taxon>
    </lineage>
</organism>
<dbReference type="SMART" id="SM00421">
    <property type="entry name" value="HTH_LUXR"/>
    <property type="match status" value="1"/>
</dbReference>
<dbReference type="PRINTS" id="PR00038">
    <property type="entry name" value="HTHLUXR"/>
</dbReference>
<dbReference type="Pfam" id="PF00072">
    <property type="entry name" value="Response_reg"/>
    <property type="match status" value="1"/>
</dbReference>
<dbReference type="GO" id="GO:0003677">
    <property type="term" value="F:DNA binding"/>
    <property type="evidence" value="ECO:0007669"/>
    <property type="project" value="UniProtKB-KW"/>
</dbReference>
<evidence type="ECO:0000256" key="4">
    <source>
        <dbReference type="ARBA" id="ARBA00023015"/>
    </source>
</evidence>
<keyword evidence="6" id="KW-0804">Transcription</keyword>
<dbReference type="PROSITE" id="PS00622">
    <property type="entry name" value="HTH_LUXR_1"/>
    <property type="match status" value="1"/>
</dbReference>
<dbReference type="AlphaFoldDB" id="A0A6A8LPB7"/>
<accession>A0A6A8LPB7</accession>
<gene>
    <name evidence="7" type="ORF">GKC39_16880</name>
</gene>
<dbReference type="PANTHER" id="PTHR43214:SF37">
    <property type="entry name" value="TRANSCRIPTIONAL REGULATORY PROTEIN YDFI"/>
    <property type="match status" value="1"/>
</dbReference>
<evidence type="ECO:0000256" key="1">
    <source>
        <dbReference type="ARBA" id="ARBA00004496"/>
    </source>
</evidence>
<comment type="subcellular location">
    <subcellularLocation>
        <location evidence="1">Cytoplasm</location>
    </subcellularLocation>
</comment>
<evidence type="ECO:0000256" key="5">
    <source>
        <dbReference type="ARBA" id="ARBA00023125"/>
    </source>
</evidence>
<dbReference type="InterPro" id="IPR011006">
    <property type="entry name" value="CheY-like_superfamily"/>
</dbReference>
<dbReference type="GO" id="GO:0000160">
    <property type="term" value="P:phosphorelay signal transduction system"/>
    <property type="evidence" value="ECO:0007669"/>
    <property type="project" value="InterPro"/>
</dbReference>
<dbReference type="RefSeq" id="WP_015388630.1">
    <property type="nucleotide sequence ID" value="NZ_AP028932.1"/>
</dbReference>
<protein>
    <submittedName>
        <fullName evidence="7">Response regulator</fullName>
    </submittedName>
</protein>
<dbReference type="SMART" id="SM00448">
    <property type="entry name" value="REC"/>
    <property type="match status" value="1"/>
</dbReference>
<evidence type="ECO:0000256" key="2">
    <source>
        <dbReference type="ARBA" id="ARBA00022490"/>
    </source>
</evidence>
<dbReference type="InterPro" id="IPR039420">
    <property type="entry name" value="WalR-like"/>
</dbReference>
<keyword evidence="5" id="KW-0238">DNA-binding</keyword>
<sequence length="211" mass="23560">MYKVLIADDHLVVREGLKLLIETNDHYTITGEAENGKTAVRLAAELKPDVILMDLYMPEMSGLEAIKQIKEHSDVPIIILTTYNEDHLMIEGIESGANGYLLKDTSSETLFHTMDAAVRGEVLLQPDILRRFREKKMERANANETQLTDKEIIVLQAVAKGHKSKAIAFDLGISERTVKARLTSIYNKLGADSRTEAVTIAMQKGILKLNI</sequence>
<name>A0A6A8LPB7_BACVE</name>
<dbReference type="PROSITE" id="PS50110">
    <property type="entry name" value="RESPONSE_REGULATORY"/>
    <property type="match status" value="1"/>
</dbReference>
<evidence type="ECO:0000313" key="7">
    <source>
        <dbReference type="EMBL" id="MSE03729.1"/>
    </source>
</evidence>
<dbReference type="InterPro" id="IPR000792">
    <property type="entry name" value="Tscrpt_reg_LuxR_C"/>
</dbReference>
<dbReference type="CDD" id="cd17535">
    <property type="entry name" value="REC_NarL-like"/>
    <property type="match status" value="1"/>
</dbReference>
<keyword evidence="3" id="KW-0597">Phosphoprotein</keyword>
<dbReference type="SUPFAM" id="SSF52172">
    <property type="entry name" value="CheY-like"/>
    <property type="match status" value="1"/>
</dbReference>
<dbReference type="InterPro" id="IPR058245">
    <property type="entry name" value="NreC/VraR/RcsB-like_REC"/>
</dbReference>
<keyword evidence="2" id="KW-0963">Cytoplasm</keyword>
<dbReference type="InterPro" id="IPR016032">
    <property type="entry name" value="Sig_transdc_resp-reg_C-effctor"/>
</dbReference>
<keyword evidence="4" id="KW-0805">Transcription regulation</keyword>
<dbReference type="GO" id="GO:0006355">
    <property type="term" value="P:regulation of DNA-templated transcription"/>
    <property type="evidence" value="ECO:0007669"/>
    <property type="project" value="InterPro"/>
</dbReference>
<evidence type="ECO:0000256" key="3">
    <source>
        <dbReference type="ARBA" id="ARBA00022553"/>
    </source>
</evidence>
<reference evidence="7" key="1">
    <citation type="submission" date="2019-11" db="EMBL/GenBank/DDBJ databases">
        <title>Draft Genome Sequence of Plant Growth-Promoting Rhizosphere-Associated Bacteria.</title>
        <authorList>
            <person name="Vasilyev I.Y."/>
            <person name="Radchenko V."/>
            <person name="Ilnitskaya E.V."/>
        </authorList>
    </citation>
    <scope>NUCLEOTIDE SEQUENCE</scope>
    <source>
        <strain evidence="7">VRA_517_n</strain>
    </source>
</reference>
<dbReference type="SUPFAM" id="SSF46894">
    <property type="entry name" value="C-terminal effector domain of the bipartite response regulators"/>
    <property type="match status" value="1"/>
</dbReference>
<evidence type="ECO:0000256" key="6">
    <source>
        <dbReference type="ARBA" id="ARBA00023163"/>
    </source>
</evidence>
<proteinExistence type="predicted"/>
<dbReference type="InterPro" id="IPR001789">
    <property type="entry name" value="Sig_transdc_resp-reg_receiver"/>
</dbReference>
<dbReference type="EMBL" id="WKKV01000010">
    <property type="protein sequence ID" value="MSE03729.1"/>
    <property type="molecule type" value="Genomic_DNA"/>
</dbReference>
<comment type="caution">
    <text evidence="7">The sequence shown here is derived from an EMBL/GenBank/DDBJ whole genome shotgun (WGS) entry which is preliminary data.</text>
</comment>